<dbReference type="Gene3D" id="3.10.580.10">
    <property type="entry name" value="CBS-domain"/>
    <property type="match status" value="1"/>
</dbReference>
<sequence length="142" mass="15852">MAWVRDILSAKRHGIFGVGPDDMVLDALKLMAEKDIGAVLVTEGDRLAGIFTERRYAREVFLKGRSSPMTKVGEVMERDVITVTPDETAEACMALMSRNRIRHLPVMRDGTLVGVISIGDLMQSIIEDREFDIGQLVNYVSR</sequence>
<accession>A0ABT2X7A4</accession>
<feature type="domain" description="CBS" evidence="3">
    <location>
        <begin position="10"/>
        <end position="67"/>
    </location>
</feature>
<dbReference type="SUPFAM" id="SSF54631">
    <property type="entry name" value="CBS-domain pair"/>
    <property type="match status" value="1"/>
</dbReference>
<evidence type="ECO:0000256" key="1">
    <source>
        <dbReference type="ARBA" id="ARBA00023122"/>
    </source>
</evidence>
<dbReference type="PROSITE" id="PS51371">
    <property type="entry name" value="CBS"/>
    <property type="match status" value="2"/>
</dbReference>
<dbReference type="InterPro" id="IPR000644">
    <property type="entry name" value="CBS_dom"/>
</dbReference>
<dbReference type="Proteomes" id="UP001209535">
    <property type="component" value="Unassembled WGS sequence"/>
</dbReference>
<evidence type="ECO:0000256" key="2">
    <source>
        <dbReference type="PROSITE-ProRule" id="PRU00703"/>
    </source>
</evidence>
<organism evidence="4 5">
    <name type="scientific">Albidovulum salinarum</name>
    <dbReference type="NCBI Taxonomy" id="2984153"/>
    <lineage>
        <taxon>Bacteria</taxon>
        <taxon>Pseudomonadati</taxon>
        <taxon>Pseudomonadota</taxon>
        <taxon>Alphaproteobacteria</taxon>
        <taxon>Rhodobacterales</taxon>
        <taxon>Paracoccaceae</taxon>
        <taxon>Albidovulum</taxon>
    </lineage>
</organism>
<dbReference type="Pfam" id="PF00571">
    <property type="entry name" value="CBS"/>
    <property type="match status" value="2"/>
</dbReference>
<name>A0ABT2X7A4_9RHOB</name>
<reference evidence="4 5" key="1">
    <citation type="submission" date="2022-10" db="EMBL/GenBank/DDBJ databases">
        <title>Defluviimonas sp. nov., isolated from ocean surface sediments.</title>
        <authorList>
            <person name="He W."/>
            <person name="Wang L."/>
            <person name="Zhang D.-F."/>
        </authorList>
    </citation>
    <scope>NUCLEOTIDE SEQUENCE [LARGE SCALE GENOMIC DNA]</scope>
    <source>
        <strain evidence="4 5">WL0024</strain>
    </source>
</reference>
<dbReference type="InterPro" id="IPR051257">
    <property type="entry name" value="Diverse_CBS-Domain"/>
</dbReference>
<keyword evidence="1 2" id="KW-0129">CBS domain</keyword>
<dbReference type="PANTHER" id="PTHR43080">
    <property type="entry name" value="CBS DOMAIN-CONTAINING PROTEIN CBSX3, MITOCHONDRIAL"/>
    <property type="match status" value="1"/>
</dbReference>
<dbReference type="SMART" id="SM00116">
    <property type="entry name" value="CBS"/>
    <property type="match status" value="2"/>
</dbReference>
<dbReference type="InterPro" id="IPR046342">
    <property type="entry name" value="CBS_dom_sf"/>
</dbReference>
<evidence type="ECO:0000313" key="4">
    <source>
        <dbReference type="EMBL" id="MCU9847660.1"/>
    </source>
</evidence>
<protein>
    <submittedName>
        <fullName evidence="4">CBS domain-containing protein</fullName>
    </submittedName>
</protein>
<evidence type="ECO:0000313" key="5">
    <source>
        <dbReference type="Proteomes" id="UP001209535"/>
    </source>
</evidence>
<dbReference type="PANTHER" id="PTHR43080:SF2">
    <property type="entry name" value="CBS DOMAIN-CONTAINING PROTEIN"/>
    <property type="match status" value="1"/>
</dbReference>
<dbReference type="RefSeq" id="WP_263334375.1">
    <property type="nucleotide sequence ID" value="NZ_JAOVQO010000005.1"/>
</dbReference>
<dbReference type="InterPro" id="IPR044725">
    <property type="entry name" value="CBSX3_CBS_dom"/>
</dbReference>
<feature type="domain" description="CBS" evidence="3">
    <location>
        <begin position="76"/>
        <end position="131"/>
    </location>
</feature>
<keyword evidence="5" id="KW-1185">Reference proteome</keyword>
<proteinExistence type="predicted"/>
<evidence type="ECO:0000259" key="3">
    <source>
        <dbReference type="PROSITE" id="PS51371"/>
    </source>
</evidence>
<dbReference type="CDD" id="cd04623">
    <property type="entry name" value="CBS_pair_bac_euk"/>
    <property type="match status" value="1"/>
</dbReference>
<comment type="caution">
    <text evidence="4">The sequence shown here is derived from an EMBL/GenBank/DDBJ whole genome shotgun (WGS) entry which is preliminary data.</text>
</comment>
<gene>
    <name evidence="4" type="ORF">OEZ60_06535</name>
</gene>
<dbReference type="EMBL" id="JAOVQO010000005">
    <property type="protein sequence ID" value="MCU9847660.1"/>
    <property type="molecule type" value="Genomic_DNA"/>
</dbReference>